<dbReference type="GO" id="GO:0005737">
    <property type="term" value="C:cytoplasm"/>
    <property type="evidence" value="ECO:0007669"/>
    <property type="project" value="TreeGrafter"/>
</dbReference>
<comment type="similarity">
    <text evidence="2 7">Belongs to the glutaredoxin family.</text>
</comment>
<dbReference type="InterPro" id="IPR011900">
    <property type="entry name" value="GRX_bact"/>
</dbReference>
<proteinExistence type="inferred from homology"/>
<evidence type="ECO:0000256" key="1">
    <source>
        <dbReference type="ARBA" id="ARBA00002549"/>
    </source>
</evidence>
<dbReference type="InterPro" id="IPR036249">
    <property type="entry name" value="Thioredoxin-like_sf"/>
</dbReference>
<dbReference type="PRINTS" id="PR00160">
    <property type="entry name" value="GLUTAREDOXIN"/>
</dbReference>
<dbReference type="InterPro" id="IPR002109">
    <property type="entry name" value="Glutaredoxin"/>
</dbReference>
<feature type="domain" description="Glutaredoxin" evidence="8">
    <location>
        <begin position="5"/>
        <end position="63"/>
    </location>
</feature>
<comment type="function">
    <text evidence="1 7">Has a glutathione-disulfide oxidoreductase activity in the presence of NADPH and glutathione reductase. Reduces low molecular weight disulfides and proteins.</text>
</comment>
<keyword evidence="3 7" id="KW-0813">Transport</keyword>
<dbReference type="EMBL" id="FMTS01000002">
    <property type="protein sequence ID" value="SCW55495.1"/>
    <property type="molecule type" value="Genomic_DNA"/>
</dbReference>
<dbReference type="STRING" id="260084.SAMN02927928_1866"/>
<dbReference type="PANTHER" id="PTHR45694">
    <property type="entry name" value="GLUTAREDOXIN 2"/>
    <property type="match status" value="1"/>
</dbReference>
<evidence type="ECO:0000256" key="6">
    <source>
        <dbReference type="ARBA" id="ARBA00023284"/>
    </source>
</evidence>
<evidence type="ECO:0000256" key="5">
    <source>
        <dbReference type="ARBA" id="ARBA00023157"/>
    </source>
</evidence>
<evidence type="ECO:0000256" key="3">
    <source>
        <dbReference type="ARBA" id="ARBA00022448"/>
    </source>
</evidence>
<dbReference type="PANTHER" id="PTHR45694:SF18">
    <property type="entry name" value="GLUTAREDOXIN-1-RELATED"/>
    <property type="match status" value="1"/>
</dbReference>
<accession>A0A1G4RG96</accession>
<evidence type="ECO:0000256" key="4">
    <source>
        <dbReference type="ARBA" id="ARBA00022982"/>
    </source>
</evidence>
<dbReference type="FunFam" id="3.40.30.10:FF:000018">
    <property type="entry name" value="Glutaredoxin"/>
    <property type="match status" value="1"/>
</dbReference>
<sequence>MSKIDIYTKPYCPYCERAKALLQEKGAEYNEIVASHDPALRAEMNERSGRYTYPQIFINGTHVGGCDDLMALNARGGLDPLLAA</sequence>
<dbReference type="Pfam" id="PF00462">
    <property type="entry name" value="Glutaredoxin"/>
    <property type="match status" value="1"/>
</dbReference>
<protein>
    <recommendedName>
        <fullName evidence="7">Glutaredoxin</fullName>
    </recommendedName>
</protein>
<dbReference type="InterPro" id="IPR011767">
    <property type="entry name" value="GLR_AS"/>
</dbReference>
<dbReference type="GO" id="GO:0045454">
    <property type="term" value="P:cell redox homeostasis"/>
    <property type="evidence" value="ECO:0007669"/>
    <property type="project" value="InterPro"/>
</dbReference>
<dbReference type="InterPro" id="IPR014025">
    <property type="entry name" value="Glutaredoxin_subgr"/>
</dbReference>
<keyword evidence="7" id="KW-0963">Cytoplasm</keyword>
<keyword evidence="6 7" id="KW-0676">Redox-active center</keyword>
<dbReference type="CDD" id="cd03418">
    <property type="entry name" value="GRX_GRXb_1_3_like"/>
    <property type="match status" value="1"/>
</dbReference>
<evidence type="ECO:0000256" key="7">
    <source>
        <dbReference type="RuleBase" id="RU364065"/>
    </source>
</evidence>
<gene>
    <name evidence="9" type="ORF">SAMN02927928_1866</name>
</gene>
<dbReference type="PROSITE" id="PS00195">
    <property type="entry name" value="GLUTAREDOXIN_1"/>
    <property type="match status" value="1"/>
</dbReference>
<dbReference type="NCBIfam" id="TIGR02181">
    <property type="entry name" value="GRX_bact"/>
    <property type="match status" value="1"/>
</dbReference>
<dbReference type="Gene3D" id="3.40.30.10">
    <property type="entry name" value="Glutaredoxin"/>
    <property type="match status" value="1"/>
</dbReference>
<evidence type="ECO:0000256" key="2">
    <source>
        <dbReference type="ARBA" id="ARBA00007787"/>
    </source>
</evidence>
<dbReference type="Proteomes" id="UP000199150">
    <property type="component" value="Unassembled WGS sequence"/>
</dbReference>
<reference evidence="10" key="1">
    <citation type="submission" date="2016-10" db="EMBL/GenBank/DDBJ databases">
        <authorList>
            <person name="Varghese N."/>
            <person name="Submissions S."/>
        </authorList>
    </citation>
    <scope>NUCLEOTIDE SEQUENCE [LARGE SCALE GENOMIC DNA]</scope>
    <source>
        <strain evidence="10">CGMCC 1.3431</strain>
    </source>
</reference>
<dbReference type="RefSeq" id="WP_090646792.1">
    <property type="nucleotide sequence ID" value="NZ_CBCRYE010000004.1"/>
</dbReference>
<dbReference type="AlphaFoldDB" id="A0A1G4RG96"/>
<evidence type="ECO:0000313" key="10">
    <source>
        <dbReference type="Proteomes" id="UP000199150"/>
    </source>
</evidence>
<dbReference type="GO" id="GO:0015038">
    <property type="term" value="F:glutathione disulfide oxidoreductase activity"/>
    <property type="evidence" value="ECO:0007669"/>
    <property type="project" value="UniProtKB-UniRule"/>
</dbReference>
<keyword evidence="4 7" id="KW-0249">Electron transport</keyword>
<keyword evidence="10" id="KW-1185">Reference proteome</keyword>
<dbReference type="GO" id="GO:0034599">
    <property type="term" value="P:cellular response to oxidative stress"/>
    <property type="evidence" value="ECO:0007669"/>
    <property type="project" value="TreeGrafter"/>
</dbReference>
<evidence type="ECO:0000313" key="9">
    <source>
        <dbReference type="EMBL" id="SCW55495.1"/>
    </source>
</evidence>
<keyword evidence="5" id="KW-1015">Disulfide bond</keyword>
<evidence type="ECO:0000259" key="8">
    <source>
        <dbReference type="Pfam" id="PF00462"/>
    </source>
</evidence>
<dbReference type="OrthoDB" id="9814618at2"/>
<name>A0A1G4RG96_9CAUL</name>
<organism evidence="9 10">
    <name type="scientific">Asticcacaulis taihuensis</name>
    <dbReference type="NCBI Taxonomy" id="260084"/>
    <lineage>
        <taxon>Bacteria</taxon>
        <taxon>Pseudomonadati</taxon>
        <taxon>Pseudomonadota</taxon>
        <taxon>Alphaproteobacteria</taxon>
        <taxon>Caulobacterales</taxon>
        <taxon>Caulobacteraceae</taxon>
        <taxon>Asticcacaulis</taxon>
    </lineage>
</organism>
<dbReference type="SUPFAM" id="SSF52833">
    <property type="entry name" value="Thioredoxin-like"/>
    <property type="match status" value="1"/>
</dbReference>